<dbReference type="EMBL" id="CAJNNW010009294">
    <property type="protein sequence ID" value="CAE8650849.1"/>
    <property type="molecule type" value="Genomic_DNA"/>
</dbReference>
<accession>A0A813IKT0</accession>
<protein>
    <submittedName>
        <fullName evidence="1">Uncharacterized protein</fullName>
    </submittedName>
</protein>
<feature type="non-terminal residue" evidence="1">
    <location>
        <position position="108"/>
    </location>
</feature>
<evidence type="ECO:0000313" key="1">
    <source>
        <dbReference type="EMBL" id="CAE8650849.1"/>
    </source>
</evidence>
<proteinExistence type="predicted"/>
<name>A0A813IKT0_POLGL</name>
<evidence type="ECO:0000313" key="2">
    <source>
        <dbReference type="Proteomes" id="UP000626109"/>
    </source>
</evidence>
<organism evidence="1 2">
    <name type="scientific">Polarella glacialis</name>
    <name type="common">Dinoflagellate</name>
    <dbReference type="NCBI Taxonomy" id="89957"/>
    <lineage>
        <taxon>Eukaryota</taxon>
        <taxon>Sar</taxon>
        <taxon>Alveolata</taxon>
        <taxon>Dinophyceae</taxon>
        <taxon>Suessiales</taxon>
        <taxon>Suessiaceae</taxon>
        <taxon>Polarella</taxon>
    </lineage>
</organism>
<dbReference type="AlphaFoldDB" id="A0A813IKT0"/>
<comment type="caution">
    <text evidence="1">The sequence shown here is derived from an EMBL/GenBank/DDBJ whole genome shotgun (WGS) entry which is preliminary data.</text>
</comment>
<sequence>MDLADEAGALEETRRLLREGHAEILKVPLDKFDALASDAFPSFRRGVVRAEGCREVSAEALLQDLGDKPAVLRFLALLAERKKGYRRQVASVFRILLTGPRWLEAARA</sequence>
<dbReference type="Proteomes" id="UP000626109">
    <property type="component" value="Unassembled WGS sequence"/>
</dbReference>
<reference evidence="1" key="1">
    <citation type="submission" date="2021-02" db="EMBL/GenBank/DDBJ databases">
        <authorList>
            <person name="Dougan E. K."/>
            <person name="Rhodes N."/>
            <person name="Thang M."/>
            <person name="Chan C."/>
        </authorList>
    </citation>
    <scope>NUCLEOTIDE SEQUENCE</scope>
</reference>
<gene>
    <name evidence="1" type="ORF">PGLA2088_LOCUS8638</name>
</gene>